<organism evidence="1 2">
    <name type="scientific">Mesorhizobium ventifaucium</name>
    <dbReference type="NCBI Taxonomy" id="666020"/>
    <lineage>
        <taxon>Bacteria</taxon>
        <taxon>Pseudomonadati</taxon>
        <taxon>Pseudomonadota</taxon>
        <taxon>Alphaproteobacteria</taxon>
        <taxon>Hyphomicrobiales</taxon>
        <taxon>Phyllobacteriaceae</taxon>
        <taxon>Mesorhizobium</taxon>
    </lineage>
</organism>
<accession>A0ABN8JPP4</accession>
<name>A0ABN8JPP4_9HYPH</name>
<gene>
    <name evidence="1" type="ORF">MES4922_210137</name>
</gene>
<dbReference type="RefSeq" id="WP_254024957.1">
    <property type="nucleotide sequence ID" value="NZ_CAKXZS010000014.1"/>
</dbReference>
<evidence type="ECO:0008006" key="3">
    <source>
        <dbReference type="Google" id="ProtNLM"/>
    </source>
</evidence>
<comment type="caution">
    <text evidence="1">The sequence shown here is derived from an EMBL/GenBank/DDBJ whole genome shotgun (WGS) entry which is preliminary data.</text>
</comment>
<reference evidence="1" key="1">
    <citation type="submission" date="2022-03" db="EMBL/GenBank/DDBJ databases">
        <authorList>
            <person name="Brunel B."/>
        </authorList>
    </citation>
    <scope>NUCLEOTIDE SEQUENCE</scope>
    <source>
        <strain evidence="1">STM4922sample</strain>
    </source>
</reference>
<dbReference type="EMBL" id="CAKXZS010000014">
    <property type="protein sequence ID" value="CAH2399180.1"/>
    <property type="molecule type" value="Genomic_DNA"/>
</dbReference>
<protein>
    <recommendedName>
        <fullName evidence="3">Restriction endonuclease type IV Mrr domain-containing protein</fullName>
    </recommendedName>
</protein>
<dbReference type="Proteomes" id="UP001152604">
    <property type="component" value="Unassembled WGS sequence"/>
</dbReference>
<sequence length="254" mass="28398">MTKEPDFKTEADLCAAFVAALPKGWTAYAETAGYDILLVRAEDGLQIGVEAKLKLNAEVVVQASKEWGHDATAEGPDFRAALVPAGQHVRGMADICAKLGVTVISMTHPDRIEQRYGWRPPAFRPDLPNKKLSVYWNGEEREWYDCAPATRCTLPDYVPDVGAGRSAPVSLTNWKIRAIKLLIIMERRGFVTKADFKHVGIDPSRWTRHWLDRGVDRGQFIRGRHTPDLKAQHPTNWAQIEADFAKWAPAEVAA</sequence>
<proteinExistence type="predicted"/>
<evidence type="ECO:0000313" key="2">
    <source>
        <dbReference type="Proteomes" id="UP001152604"/>
    </source>
</evidence>
<keyword evidence="2" id="KW-1185">Reference proteome</keyword>
<evidence type="ECO:0000313" key="1">
    <source>
        <dbReference type="EMBL" id="CAH2399180.1"/>
    </source>
</evidence>